<dbReference type="Pfam" id="PF13432">
    <property type="entry name" value="TPR_16"/>
    <property type="match status" value="1"/>
</dbReference>
<dbReference type="InterPro" id="IPR051939">
    <property type="entry name" value="Glycosyltr_41/O-GlcNAc_trsf"/>
</dbReference>
<keyword evidence="11" id="KW-1185">Reference proteome</keyword>
<dbReference type="Gene3D" id="1.25.40.10">
    <property type="entry name" value="Tetratricopeptide repeat domain"/>
    <property type="match status" value="1"/>
</dbReference>
<reference evidence="11" key="1">
    <citation type="journal article" date="2019" name="Int. J. Syst. Evol. Microbiol.">
        <title>The Global Catalogue of Microorganisms (GCM) 10K type strain sequencing project: providing services to taxonomists for standard genome sequencing and annotation.</title>
        <authorList>
            <consortium name="The Broad Institute Genomics Platform"/>
            <consortium name="The Broad Institute Genome Sequencing Center for Infectious Disease"/>
            <person name="Wu L."/>
            <person name="Ma J."/>
        </authorList>
    </citation>
    <scope>NUCLEOTIDE SEQUENCE [LARGE SCALE GENOMIC DNA]</scope>
    <source>
        <strain evidence="11">JCM 15089</strain>
    </source>
</reference>
<dbReference type="SUPFAM" id="SSF53756">
    <property type="entry name" value="UDP-Glycosyltransferase/glycogen phosphorylase"/>
    <property type="match status" value="1"/>
</dbReference>
<comment type="pathway">
    <text evidence="1">Protein modification; protein glycosylation.</text>
</comment>
<evidence type="ECO:0000256" key="4">
    <source>
        <dbReference type="ARBA" id="ARBA00022676"/>
    </source>
</evidence>
<evidence type="ECO:0000256" key="7">
    <source>
        <dbReference type="ARBA" id="ARBA00022803"/>
    </source>
</evidence>
<proteinExistence type="inferred from homology"/>
<gene>
    <name evidence="10" type="ORF">GCM10008942_06840</name>
</gene>
<comment type="caution">
    <text evidence="10">The sequence shown here is derived from an EMBL/GenBank/DDBJ whole genome shotgun (WGS) entry which is preliminary data.</text>
</comment>
<evidence type="ECO:0000256" key="2">
    <source>
        <dbReference type="ARBA" id="ARBA00005386"/>
    </source>
</evidence>
<evidence type="ECO:0000313" key="10">
    <source>
        <dbReference type="EMBL" id="GAA0561059.1"/>
    </source>
</evidence>
<dbReference type="SUPFAM" id="SSF48452">
    <property type="entry name" value="TPR-like"/>
    <property type="match status" value="2"/>
</dbReference>
<dbReference type="InterPro" id="IPR029489">
    <property type="entry name" value="OGT/SEC/SPY_C"/>
</dbReference>
<dbReference type="InterPro" id="IPR019734">
    <property type="entry name" value="TPR_rpt"/>
</dbReference>
<evidence type="ECO:0000256" key="1">
    <source>
        <dbReference type="ARBA" id="ARBA00004922"/>
    </source>
</evidence>
<dbReference type="PANTHER" id="PTHR44835:SF1">
    <property type="entry name" value="PROTEIN O-GLCNAC TRANSFERASE"/>
    <property type="match status" value="1"/>
</dbReference>
<comment type="similarity">
    <text evidence="2">Belongs to the glycosyltransferase 41 family. O-GlcNAc transferase subfamily.</text>
</comment>
<dbReference type="Gene3D" id="3.40.50.11380">
    <property type="match status" value="1"/>
</dbReference>
<evidence type="ECO:0000256" key="6">
    <source>
        <dbReference type="ARBA" id="ARBA00022737"/>
    </source>
</evidence>
<dbReference type="PROSITE" id="PS50005">
    <property type="entry name" value="TPR"/>
    <property type="match status" value="2"/>
</dbReference>
<evidence type="ECO:0000256" key="5">
    <source>
        <dbReference type="ARBA" id="ARBA00022679"/>
    </source>
</evidence>
<dbReference type="Proteomes" id="UP001499951">
    <property type="component" value="Unassembled WGS sequence"/>
</dbReference>
<feature type="domain" description="O-GlcNAc transferase C-terminal" evidence="9">
    <location>
        <begin position="389"/>
        <end position="520"/>
    </location>
</feature>
<dbReference type="InterPro" id="IPR011990">
    <property type="entry name" value="TPR-like_helical_dom_sf"/>
</dbReference>
<keyword evidence="4" id="KW-0328">Glycosyltransferase</keyword>
<protein>
    <recommendedName>
        <fullName evidence="3">protein O-GlcNAc transferase</fullName>
        <ecNumber evidence="3">2.4.1.255</ecNumber>
    </recommendedName>
</protein>
<evidence type="ECO:0000313" key="11">
    <source>
        <dbReference type="Proteomes" id="UP001499951"/>
    </source>
</evidence>
<evidence type="ECO:0000259" key="9">
    <source>
        <dbReference type="Pfam" id="PF13844"/>
    </source>
</evidence>
<sequence length="753" mass="85342">MAVGDLKTATAYWRKIAAFDPQRRIVKGNLAAVLLQSEDLVAAEEETQIALVATPQDPGLKNLLGVIQKRRGRFDDAIATFREGTEFDETNHSFWYNLGNTLFGLGRVEEAIEPLRRAFEIRPTDSETARVLGQVFASVDQIARARIAFDHAERLDPKNLRVHTSRAALLQRAGADDAQIIAEFNKVIGQEPDNLDHQRNKALFLQRRSRFAEAEAVHRDILKRDPDDIETLLRLGHMLGYSLRRYEEANGFLRHALELRPEDPRCLSGLCKSLLDSRYGVESDHVEEAGQIAKRLLATGTDMLPHAANLSGIFLRLADFESLANLGDRTKLMSFWVDRMNVGSLHNQLGRVVSDEDRLELVRFHRQWGKSIAAQAAKLPIKRHPRPPKRDKIRIGFMSSDLRDHPVAYFVMPMFELYDRNKFEIYCYSFYPAPPDRVQSFITQNVAAFRTMLQATDQEIAQRIHDDDLDILIELGGSTRYNRLEVMAYHAAPIQVSWLGYPHSAGIEEIDYILVDPYLKPDDPKLLIEKPFQVPESWVVLGRLGFRDIPIEPGLPEDRAGALTFGTMNNPYKYTPEVFGLWARCMQRFPKSRFLFVRPEAGAASFRANICKEFAKHGVEADRILFESIRGRHLPHYNRIDIALDTAPHVGGTTTCETLWMGVPTITLVGKAFFERLSYSNLNNAGLGDLCAFTPDEYVAIAEKLGKDKARRLDLRQNLRTRLRTAPLGDAARWVRNFEATIVRTVNDSGGPS</sequence>
<keyword evidence="6" id="KW-0677">Repeat</keyword>
<evidence type="ECO:0000256" key="3">
    <source>
        <dbReference type="ARBA" id="ARBA00011970"/>
    </source>
</evidence>
<feature type="repeat" description="TPR" evidence="8">
    <location>
        <begin position="126"/>
        <end position="159"/>
    </location>
</feature>
<name>A0ABP3P6B4_9PROT</name>
<dbReference type="PANTHER" id="PTHR44835">
    <property type="entry name" value="UDP-N-ACETYLGLUCOSAMINE--PEPTIDE N-ACETYLGLUCOSAMINYLTRANSFERASE SPINDLY-RELATED"/>
    <property type="match status" value="1"/>
</dbReference>
<dbReference type="Pfam" id="PF13844">
    <property type="entry name" value="Glyco_transf_41"/>
    <property type="match status" value="2"/>
</dbReference>
<feature type="repeat" description="TPR" evidence="8">
    <location>
        <begin position="92"/>
        <end position="125"/>
    </location>
</feature>
<accession>A0ABP3P6B4</accession>
<organism evidence="10 11">
    <name type="scientific">Rhizomicrobium electricum</name>
    <dbReference type="NCBI Taxonomy" id="480070"/>
    <lineage>
        <taxon>Bacteria</taxon>
        <taxon>Pseudomonadati</taxon>
        <taxon>Pseudomonadota</taxon>
        <taxon>Alphaproteobacteria</taxon>
        <taxon>Micropepsales</taxon>
        <taxon>Micropepsaceae</taxon>
        <taxon>Rhizomicrobium</taxon>
    </lineage>
</organism>
<keyword evidence="7 8" id="KW-0802">TPR repeat</keyword>
<evidence type="ECO:0000256" key="8">
    <source>
        <dbReference type="PROSITE-ProRule" id="PRU00339"/>
    </source>
</evidence>
<keyword evidence="5" id="KW-0808">Transferase</keyword>
<dbReference type="EC" id="2.4.1.255" evidence="3"/>
<dbReference type="EMBL" id="BAAADD010000002">
    <property type="protein sequence ID" value="GAA0561059.1"/>
    <property type="molecule type" value="Genomic_DNA"/>
</dbReference>
<feature type="domain" description="O-GlcNAc transferase C-terminal" evidence="9">
    <location>
        <begin position="554"/>
        <end position="735"/>
    </location>
</feature>
<dbReference type="Gene3D" id="3.40.50.2000">
    <property type="entry name" value="Glycogen Phosphorylase B"/>
    <property type="match status" value="1"/>
</dbReference>
<dbReference type="SMART" id="SM00028">
    <property type="entry name" value="TPR"/>
    <property type="match status" value="6"/>
</dbReference>